<keyword evidence="2" id="KW-1185">Reference proteome</keyword>
<reference evidence="1" key="2">
    <citation type="submission" date="2021-04" db="EMBL/GenBank/DDBJ databases">
        <authorList>
            <person name="Dong X."/>
        </authorList>
    </citation>
    <scope>NUCLEOTIDE SEQUENCE</scope>
    <source>
        <strain evidence="1">ZWT</strain>
    </source>
</reference>
<gene>
    <name evidence="1" type="ORF">KDK92_11130</name>
</gene>
<accession>A0A9J6P3Z7</accession>
<evidence type="ECO:0000313" key="1">
    <source>
        <dbReference type="EMBL" id="MCM1990288.1"/>
    </source>
</evidence>
<name>A0A9J6P3Z7_9CLOT</name>
<dbReference type="RefSeq" id="WP_250859326.1">
    <property type="nucleotide sequence ID" value="NZ_JAGSOJ010000002.1"/>
</dbReference>
<organism evidence="1 2">
    <name type="scientific">Oceanirhabdus seepicola</name>
    <dbReference type="NCBI Taxonomy" id="2828781"/>
    <lineage>
        <taxon>Bacteria</taxon>
        <taxon>Bacillati</taxon>
        <taxon>Bacillota</taxon>
        <taxon>Clostridia</taxon>
        <taxon>Eubacteriales</taxon>
        <taxon>Clostridiaceae</taxon>
        <taxon>Oceanirhabdus</taxon>
    </lineage>
</organism>
<protein>
    <submittedName>
        <fullName evidence="1">Uncharacterized protein</fullName>
    </submittedName>
</protein>
<proteinExistence type="predicted"/>
<dbReference type="AlphaFoldDB" id="A0A9J6P3Z7"/>
<dbReference type="Proteomes" id="UP001056429">
    <property type="component" value="Unassembled WGS sequence"/>
</dbReference>
<dbReference type="EMBL" id="JAGSOJ010000002">
    <property type="protein sequence ID" value="MCM1990288.1"/>
    <property type="molecule type" value="Genomic_DNA"/>
</dbReference>
<reference evidence="1" key="1">
    <citation type="journal article" date="2021" name="mSystems">
        <title>Bacteria and Archaea Synergistically Convert Glycine Betaine to Biogenic Methane in the Formosa Cold Seep of the South China Sea.</title>
        <authorList>
            <person name="Li L."/>
            <person name="Zhang W."/>
            <person name="Zhang S."/>
            <person name="Song L."/>
            <person name="Sun Q."/>
            <person name="Zhang H."/>
            <person name="Xiang H."/>
            <person name="Dong X."/>
        </authorList>
    </citation>
    <scope>NUCLEOTIDE SEQUENCE</scope>
    <source>
        <strain evidence="1">ZWT</strain>
    </source>
</reference>
<comment type="caution">
    <text evidence="1">The sequence shown here is derived from an EMBL/GenBank/DDBJ whole genome shotgun (WGS) entry which is preliminary data.</text>
</comment>
<sequence>MQKRKCFSRILALFLFIGLILGSGMEAKALVIDFRLPSDIKIVVDKQEVTLGEKVQIRIETSAKSRELGDEAYVAYVNDSGLVKKVKEIKLSKEANSFVGNFQIDKDFMIGLWKIDFVVLTKSDNSVVIYNDAVHRFKGDSVNHINMSNGNILVKEFANYELFEDIAVSLSNVKMLDTEKITISANGENVALDSQAYALYTLENEFGVFEKEIKLLLNDNNEYVSEFVIDESFRPGVWKLNYIILNDKSGHKEIVYNKELHGTTVNNTFKYLSKANFTVERDMYGPVIGKFSKTKLNDLDEKYLITVEVSDESKLYEKGYVKYITKYNGQILEKDIILELVDGKYQGIFQRQGYSSWNVDFILFKDVEGNTSCVYNSELHPINAMDLSALNIIEDDKAPTIESIEVKNLEIEGEYEIIVTPFEDESKLSSKAYVVYEAVDGDIRLEEEIILTLENGVYIGRFKPEEYVNPLLWQISHVILSNVKNNIGIYYNNIIHGSVINGMDISGGDFNTSGEDAVGPTFKGIEVSHENININNEIMVEVKLAIAAEDNISELGQEAYVLYRSNNAKSREVKLTLNEAGIYEGRMLLFEGNAGEDWSVDYIILADEMNNRTIIYNSDIHGIGESFQAQNIKIQGVNLVLKNISVDTADINSLREARITAEVEGINGEGRGYILFVDQNGAEKEVTLSGDNGVLKGTFQEIPDGEWKMSYIIVGDMVGNRRVIYNSEIHPNIFPSANLFIYDIVIKADVPTISEIFVESNTLVLYDNESTKIKIKASDSSGLADVAYVKYVGEGLEQEFKLTLTNGYYEGEITIDSETPEGIIKIDYIILKDTDNNTSVIYNSQIHNFGENLSAADISIENPEIGMSILGVNVEKAVIEYGEEVGIEVKVSKGVFSLNDKAYLRYVQVENNMLTEKEIILEKVDESTYRGSFYADNIRTLGNWKVDYVLFSDEKGNIKINYNSNINSIGTDISSGNVRVGDLVVHDVINSIIHKGIDFVSKFTIKNYSDRDRNITLVVEVKDIEGNTLSRYKVNKQINSIDYDIIDSRVRINEEAESVDVYILDENGDKLYDILDNCIIE</sequence>
<evidence type="ECO:0000313" key="2">
    <source>
        <dbReference type="Proteomes" id="UP001056429"/>
    </source>
</evidence>